<keyword evidence="15" id="KW-0472">Membrane</keyword>
<evidence type="ECO:0000313" key="20">
    <source>
        <dbReference type="EMBL" id="KAJ1723225.1"/>
    </source>
</evidence>
<dbReference type="InterPro" id="IPR036615">
    <property type="entry name" value="Mur_ligase_C_dom_sf"/>
</dbReference>
<keyword evidence="8 17" id="KW-0436">Ligase</keyword>
<evidence type="ECO:0000256" key="10">
    <source>
        <dbReference type="ARBA" id="ARBA00022741"/>
    </source>
</evidence>
<keyword evidence="21" id="KW-1185">Reference proteome</keyword>
<dbReference type="PANTHER" id="PTHR11136:SF5">
    <property type="entry name" value="FOLYLPOLYGLUTAMATE SYNTHASE, MITOCHONDRIAL"/>
    <property type="match status" value="1"/>
</dbReference>
<dbReference type="PROSITE" id="PS01012">
    <property type="entry name" value="FOLYLPOLYGLU_SYNT_2"/>
    <property type="match status" value="1"/>
</dbReference>
<feature type="binding site" evidence="18">
    <location>
        <position position="325"/>
    </location>
    <ligand>
        <name>ATP</name>
        <dbReference type="ChEBI" id="CHEBI:30616"/>
    </ligand>
</feature>
<dbReference type="InterPro" id="IPR023600">
    <property type="entry name" value="Folylpolyglutamate_synth_euk"/>
</dbReference>
<dbReference type="InterPro" id="IPR018109">
    <property type="entry name" value="Folylpolyglutamate_synth_CS"/>
</dbReference>
<keyword evidence="9 19" id="KW-0479">Metal-binding</keyword>
<keyword evidence="12 18" id="KW-0067">ATP-binding</keyword>
<sequence length="470" mass="50927">MNRSAVNDLNSLQTNHEIIKKIKESGGRLNKFSIPEFESFVEKLGHQVDDLNRLNVIHVTGTKGKGSTCAFVSSILRQVNAPRPLKIGLFTSPHLIEVRERIQINGQPISQEMFAKYFYQVFNGIKSADPPLRLIHPHSPTMPMYFRFLTLMAYHLFLEEGVDVAIMEVGVGGMFDSTNVIRKPVVCGIASLGIDHQNALGTTIEQIAWHKAGIIKTGVPAFTVPQSESALEVIKIRASECSAPLSVVPPLEGDSQKLGVPGNHQRTNAALATALCGKWIQSQIPDASADTVDSWISNGLSQASWPGRSQTFVSPRHPSLVWHVDGAHTVESIAACGQWFAAEQEKHTGQCVLLFNAAHDRNVYDLLATLRTSTSGCNFAAAVFCPNLSSRADSNNFTVCHDANLVPQRHAAEMWTTISSVTNTAVLPTINAAVEYIESTYGSCGVETHVLTTGSLHLVGGVLDAAKGSI</sequence>
<dbReference type="OrthoDB" id="5212574at2759"/>
<proteinExistence type="inferred from homology"/>
<name>A0A9W7Y4B9_9FUNG</name>
<dbReference type="Proteomes" id="UP001149813">
    <property type="component" value="Unassembled WGS sequence"/>
</dbReference>
<dbReference type="EC" id="6.3.2.17" evidence="17"/>
<comment type="pathway">
    <text evidence="4 17">Cofactor biosynthesis; tetrahydrofolylpolyglutamate biosynthesis.</text>
</comment>
<dbReference type="Gene3D" id="3.40.1190.10">
    <property type="entry name" value="Mur-like, catalytic domain"/>
    <property type="match status" value="1"/>
</dbReference>
<evidence type="ECO:0000256" key="19">
    <source>
        <dbReference type="PIRSR" id="PIRSR038895-2"/>
    </source>
</evidence>
<organism evidence="20 21">
    <name type="scientific">Coemansia erecta</name>
    <dbReference type="NCBI Taxonomy" id="147472"/>
    <lineage>
        <taxon>Eukaryota</taxon>
        <taxon>Fungi</taxon>
        <taxon>Fungi incertae sedis</taxon>
        <taxon>Zoopagomycota</taxon>
        <taxon>Kickxellomycotina</taxon>
        <taxon>Kickxellomycetes</taxon>
        <taxon>Kickxellales</taxon>
        <taxon>Kickxellaceae</taxon>
        <taxon>Coemansia</taxon>
    </lineage>
</organism>
<keyword evidence="14" id="KW-0496">Mitochondrion</keyword>
<accession>A0A9W7Y4B9</accession>
<dbReference type="PANTHER" id="PTHR11136">
    <property type="entry name" value="FOLYLPOLYGLUTAMATE SYNTHASE-RELATED"/>
    <property type="match status" value="1"/>
</dbReference>
<dbReference type="GO" id="GO:0005524">
    <property type="term" value="F:ATP binding"/>
    <property type="evidence" value="ECO:0007669"/>
    <property type="project" value="UniProtKB-KW"/>
</dbReference>
<evidence type="ECO:0000256" key="2">
    <source>
        <dbReference type="ARBA" id="ARBA00004305"/>
    </source>
</evidence>
<dbReference type="GO" id="GO:0006730">
    <property type="term" value="P:one-carbon metabolic process"/>
    <property type="evidence" value="ECO:0007669"/>
    <property type="project" value="UniProtKB-KW"/>
</dbReference>
<evidence type="ECO:0000256" key="6">
    <source>
        <dbReference type="ARBA" id="ARBA00022490"/>
    </source>
</evidence>
<evidence type="ECO:0000256" key="13">
    <source>
        <dbReference type="ARBA" id="ARBA00022842"/>
    </source>
</evidence>
<dbReference type="SUPFAM" id="SSF53244">
    <property type="entry name" value="MurD-like peptide ligases, peptide-binding domain"/>
    <property type="match status" value="1"/>
</dbReference>
<dbReference type="GO" id="GO:0005759">
    <property type="term" value="C:mitochondrial matrix"/>
    <property type="evidence" value="ECO:0007669"/>
    <property type="project" value="UniProtKB-SubCell"/>
</dbReference>
<reference evidence="20" key="1">
    <citation type="submission" date="2022-07" db="EMBL/GenBank/DDBJ databases">
        <title>Phylogenomic reconstructions and comparative analyses of Kickxellomycotina fungi.</title>
        <authorList>
            <person name="Reynolds N.K."/>
            <person name="Stajich J.E."/>
            <person name="Barry K."/>
            <person name="Grigoriev I.V."/>
            <person name="Crous P."/>
            <person name="Smith M.E."/>
        </authorList>
    </citation>
    <scope>NUCLEOTIDE SEQUENCE</scope>
    <source>
        <strain evidence="20">NBRC 32514</strain>
    </source>
</reference>
<feature type="binding site" evidence="19">
    <location>
        <position position="168"/>
    </location>
    <ligand>
        <name>Mg(2+)</name>
        <dbReference type="ChEBI" id="CHEBI:18420"/>
        <label>1</label>
    </ligand>
</feature>
<keyword evidence="7 17" id="KW-0554">One-carbon metabolism</keyword>
<comment type="similarity">
    <text evidence="5 17">Belongs to the folylpolyglutamate synthase family.</text>
</comment>
<feature type="binding site" evidence="18">
    <location>
        <position position="308"/>
    </location>
    <ligand>
        <name>ATP</name>
        <dbReference type="ChEBI" id="CHEBI:30616"/>
    </ligand>
</feature>
<dbReference type="NCBIfam" id="TIGR01499">
    <property type="entry name" value="folC"/>
    <property type="match status" value="1"/>
</dbReference>
<evidence type="ECO:0000256" key="18">
    <source>
        <dbReference type="PIRSR" id="PIRSR038895-1"/>
    </source>
</evidence>
<dbReference type="GO" id="GO:0004326">
    <property type="term" value="F:tetrahydrofolylpolyglutamate synthase activity"/>
    <property type="evidence" value="ECO:0007669"/>
    <property type="project" value="UniProtKB-EC"/>
</dbReference>
<comment type="subcellular location">
    <subcellularLocation>
        <location evidence="3">Cytoplasm</location>
    </subcellularLocation>
    <subcellularLocation>
        <location evidence="1">Mitochondrion inner membrane</location>
    </subcellularLocation>
    <subcellularLocation>
        <location evidence="2">Mitochondrion matrix</location>
    </subcellularLocation>
</comment>
<evidence type="ECO:0000256" key="7">
    <source>
        <dbReference type="ARBA" id="ARBA00022563"/>
    </source>
</evidence>
<dbReference type="GO" id="GO:0046872">
    <property type="term" value="F:metal ion binding"/>
    <property type="evidence" value="ECO:0007669"/>
    <property type="project" value="UniProtKB-KW"/>
</dbReference>
<keyword evidence="13 19" id="KW-0460">Magnesium</keyword>
<protein>
    <recommendedName>
        <fullName evidence="17">Folylpolyglutamate synthase</fullName>
        <ecNumber evidence="17">6.3.2.17</ecNumber>
    </recommendedName>
    <alternativeName>
        <fullName evidence="17">Folylpoly-gamma-glutamate synthetase</fullName>
    </alternativeName>
    <alternativeName>
        <fullName evidence="17">Tetrahydrofolylpolyglutamate synthase</fullName>
    </alternativeName>
</protein>
<dbReference type="InterPro" id="IPR036565">
    <property type="entry name" value="Mur-like_cat_sf"/>
</dbReference>
<evidence type="ECO:0000256" key="3">
    <source>
        <dbReference type="ARBA" id="ARBA00004496"/>
    </source>
</evidence>
<evidence type="ECO:0000256" key="15">
    <source>
        <dbReference type="ARBA" id="ARBA00023136"/>
    </source>
</evidence>
<dbReference type="SUPFAM" id="SSF53623">
    <property type="entry name" value="MurD-like peptide ligases, catalytic domain"/>
    <property type="match status" value="1"/>
</dbReference>
<dbReference type="EMBL" id="JANBOJ010000076">
    <property type="protein sequence ID" value="KAJ1723225.1"/>
    <property type="molecule type" value="Genomic_DNA"/>
</dbReference>
<evidence type="ECO:0000256" key="9">
    <source>
        <dbReference type="ARBA" id="ARBA00022723"/>
    </source>
</evidence>
<dbReference type="AlphaFoldDB" id="A0A9W7Y4B9"/>
<evidence type="ECO:0000313" key="21">
    <source>
        <dbReference type="Proteomes" id="UP001149813"/>
    </source>
</evidence>
<evidence type="ECO:0000256" key="12">
    <source>
        <dbReference type="ARBA" id="ARBA00022840"/>
    </source>
</evidence>
<evidence type="ECO:0000256" key="4">
    <source>
        <dbReference type="ARBA" id="ARBA00005150"/>
    </source>
</evidence>
<evidence type="ECO:0000256" key="11">
    <source>
        <dbReference type="ARBA" id="ARBA00022792"/>
    </source>
</evidence>
<evidence type="ECO:0000256" key="14">
    <source>
        <dbReference type="ARBA" id="ARBA00023128"/>
    </source>
</evidence>
<evidence type="ECO:0000256" key="8">
    <source>
        <dbReference type="ARBA" id="ARBA00022598"/>
    </source>
</evidence>
<evidence type="ECO:0000256" key="17">
    <source>
        <dbReference type="PIRNR" id="PIRNR038895"/>
    </source>
</evidence>
<comment type="caution">
    <text evidence="20">The sequence shown here is derived from an EMBL/GenBank/DDBJ whole genome shotgun (WGS) entry which is preliminary data.</text>
</comment>
<dbReference type="Gene3D" id="3.90.190.20">
    <property type="entry name" value="Mur ligase, C-terminal domain"/>
    <property type="match status" value="1"/>
</dbReference>
<comment type="cofactor">
    <cofactor evidence="17">
        <name>a monovalent cation</name>
        <dbReference type="ChEBI" id="CHEBI:60242"/>
    </cofactor>
    <text evidence="17">A monovalent cation.</text>
</comment>
<keyword evidence="6" id="KW-0963">Cytoplasm</keyword>
<comment type="function">
    <text evidence="17">Catalyzes conversion of folates to polyglutamate derivatives allowing concentration of folate compounds in the cell and the intracellular retention of these cofactors, which are important substrates for most of the folate-dependent enzymes that are involved in one-carbon transfer reactions involved in purine, pyrimidine and amino acid synthesis.</text>
</comment>
<evidence type="ECO:0000256" key="5">
    <source>
        <dbReference type="ARBA" id="ARBA00008276"/>
    </source>
</evidence>
<dbReference type="GO" id="GO:0005829">
    <property type="term" value="C:cytosol"/>
    <property type="evidence" value="ECO:0007669"/>
    <property type="project" value="TreeGrafter"/>
</dbReference>
<comment type="catalytic activity">
    <reaction evidence="16 17">
        <text>(6S)-5,6,7,8-tetrahydrofolyl-(gamma-L-Glu)(n) + L-glutamate + ATP = (6S)-5,6,7,8-tetrahydrofolyl-(gamma-L-Glu)(n+1) + ADP + phosphate + H(+)</text>
        <dbReference type="Rhea" id="RHEA:10580"/>
        <dbReference type="Rhea" id="RHEA-COMP:14738"/>
        <dbReference type="Rhea" id="RHEA-COMP:14740"/>
        <dbReference type="ChEBI" id="CHEBI:15378"/>
        <dbReference type="ChEBI" id="CHEBI:29985"/>
        <dbReference type="ChEBI" id="CHEBI:30616"/>
        <dbReference type="ChEBI" id="CHEBI:43474"/>
        <dbReference type="ChEBI" id="CHEBI:141005"/>
        <dbReference type="ChEBI" id="CHEBI:456216"/>
        <dbReference type="EC" id="6.3.2.17"/>
    </reaction>
</comment>
<dbReference type="PIRSF" id="PIRSF038895">
    <property type="entry name" value="FPGS"/>
    <property type="match status" value="1"/>
</dbReference>
<feature type="binding site" evidence="19">
    <location>
        <position position="92"/>
    </location>
    <ligand>
        <name>Mg(2+)</name>
        <dbReference type="ChEBI" id="CHEBI:18420"/>
        <label>1</label>
    </ligand>
</feature>
<keyword evidence="10 18" id="KW-0547">Nucleotide-binding</keyword>
<feature type="binding site" evidence="19">
    <location>
        <position position="196"/>
    </location>
    <ligand>
        <name>Mg(2+)</name>
        <dbReference type="ChEBI" id="CHEBI:18420"/>
        <label>1</label>
    </ligand>
</feature>
<dbReference type="GO" id="GO:0005743">
    <property type="term" value="C:mitochondrial inner membrane"/>
    <property type="evidence" value="ECO:0007669"/>
    <property type="project" value="UniProtKB-SubCell"/>
</dbReference>
<evidence type="ECO:0000256" key="16">
    <source>
        <dbReference type="ARBA" id="ARBA00047493"/>
    </source>
</evidence>
<gene>
    <name evidence="20" type="primary">MET7</name>
    <name evidence="20" type="ORF">LPJ53_002437</name>
</gene>
<keyword evidence="11" id="KW-0999">Mitochondrion inner membrane</keyword>
<evidence type="ECO:0000256" key="1">
    <source>
        <dbReference type="ARBA" id="ARBA00004273"/>
    </source>
</evidence>
<dbReference type="InterPro" id="IPR001645">
    <property type="entry name" value="Folylpolyglutamate_synth"/>
</dbReference>